<sequence>MKIKLFYLIGLILLLGGVYIGTKKIVERIDEKKRQESIRLLKSTASPNVEILYDTIPVDYLNEKRTIAIYLPENYQLDCASYSVLYFLDGQSLFDQKIQEGTEWELDEVIDSLGQLGGEQSIVVGLYNSKNRTEEYKPLPEMGWFADKSYSGDKHAAWIVETVKPWVDTRYRTKKEANSTIIGGASLGGLMSYYMLMKYPSVFGGAIVFSPSFWINDEVYKWHETNEQVFNQKIYFNGGNLERAMLQNVEKMQNILLNHGVPKENIKVDVEDGFGHSNSVWKNGFKKAYPWILSQ</sequence>
<dbReference type="AlphaFoldDB" id="A0A327PR70"/>
<reference evidence="1 2" key="1">
    <citation type="submission" date="2018-06" db="EMBL/GenBank/DDBJ databases">
        <title>Genomic Encyclopedia of Archaeal and Bacterial Type Strains, Phase II (KMG-II): from individual species to whole genera.</title>
        <authorList>
            <person name="Goeker M."/>
        </authorList>
    </citation>
    <scope>NUCLEOTIDE SEQUENCE [LARGE SCALE GENOMIC DNA]</scope>
    <source>
        <strain evidence="1 2">DSM 23446</strain>
    </source>
</reference>
<dbReference type="Pfam" id="PF00756">
    <property type="entry name" value="Esterase"/>
    <property type="match status" value="1"/>
</dbReference>
<dbReference type="PANTHER" id="PTHR48098:SF6">
    <property type="entry name" value="FERRI-BACILLIBACTIN ESTERASE BESA"/>
    <property type="match status" value="1"/>
</dbReference>
<organism evidence="1 2">
    <name type="scientific">Algoriphagus yeomjeoni</name>
    <dbReference type="NCBI Taxonomy" id="291403"/>
    <lineage>
        <taxon>Bacteria</taxon>
        <taxon>Pseudomonadati</taxon>
        <taxon>Bacteroidota</taxon>
        <taxon>Cytophagia</taxon>
        <taxon>Cytophagales</taxon>
        <taxon>Cyclobacteriaceae</taxon>
        <taxon>Algoriphagus</taxon>
    </lineage>
</organism>
<dbReference type="Proteomes" id="UP000249610">
    <property type="component" value="Unassembled WGS sequence"/>
</dbReference>
<dbReference type="OrthoDB" id="9784036at2"/>
<gene>
    <name evidence="1" type="ORF">LV83_01405</name>
</gene>
<evidence type="ECO:0000313" key="1">
    <source>
        <dbReference type="EMBL" id="RAI92176.1"/>
    </source>
</evidence>
<dbReference type="SUPFAM" id="SSF53474">
    <property type="entry name" value="alpha/beta-Hydrolases"/>
    <property type="match status" value="1"/>
</dbReference>
<dbReference type="Gene3D" id="3.40.50.1820">
    <property type="entry name" value="alpha/beta hydrolase"/>
    <property type="match status" value="1"/>
</dbReference>
<protein>
    <submittedName>
        <fullName evidence="1">Alpha-glucosidase</fullName>
    </submittedName>
</protein>
<dbReference type="RefSeq" id="WP_111610809.1">
    <property type="nucleotide sequence ID" value="NZ_QLLK01000003.1"/>
</dbReference>
<dbReference type="InterPro" id="IPR029058">
    <property type="entry name" value="AB_hydrolase_fold"/>
</dbReference>
<evidence type="ECO:0000313" key="2">
    <source>
        <dbReference type="Proteomes" id="UP000249610"/>
    </source>
</evidence>
<dbReference type="InterPro" id="IPR050583">
    <property type="entry name" value="Mycobacterial_A85_antigen"/>
</dbReference>
<keyword evidence="2" id="KW-1185">Reference proteome</keyword>
<accession>A0A327PR70</accession>
<comment type="caution">
    <text evidence="1">The sequence shown here is derived from an EMBL/GenBank/DDBJ whole genome shotgun (WGS) entry which is preliminary data.</text>
</comment>
<proteinExistence type="predicted"/>
<dbReference type="InterPro" id="IPR000801">
    <property type="entry name" value="Esterase-like"/>
</dbReference>
<dbReference type="EMBL" id="QLLK01000003">
    <property type="protein sequence ID" value="RAI92176.1"/>
    <property type="molecule type" value="Genomic_DNA"/>
</dbReference>
<name>A0A327PR70_9BACT</name>
<dbReference type="PANTHER" id="PTHR48098">
    <property type="entry name" value="ENTEROCHELIN ESTERASE-RELATED"/>
    <property type="match status" value="1"/>
</dbReference>